<name>A0A2N3LNB1_9BACI</name>
<accession>A0A2N3LNB1</accession>
<comment type="caution">
    <text evidence="2">The sequence shown here is derived from an EMBL/GenBank/DDBJ whole genome shotgun (WGS) entry which is preliminary data.</text>
</comment>
<keyword evidence="1" id="KW-0175">Coiled coil</keyword>
<keyword evidence="3" id="KW-1185">Reference proteome</keyword>
<dbReference type="RefSeq" id="WP_101353490.1">
    <property type="nucleotide sequence ID" value="NZ_PIQO01000003.1"/>
</dbReference>
<evidence type="ECO:0000313" key="2">
    <source>
        <dbReference type="EMBL" id="PKR86121.1"/>
    </source>
</evidence>
<evidence type="ECO:0000256" key="1">
    <source>
        <dbReference type="SAM" id="Coils"/>
    </source>
</evidence>
<gene>
    <name evidence="2" type="ORF">CWO92_07040</name>
</gene>
<organism evidence="2 3">
    <name type="scientific">Heyndrickxia camelliae</name>
    <dbReference type="NCBI Taxonomy" id="1707093"/>
    <lineage>
        <taxon>Bacteria</taxon>
        <taxon>Bacillati</taxon>
        <taxon>Bacillota</taxon>
        <taxon>Bacilli</taxon>
        <taxon>Bacillales</taxon>
        <taxon>Bacillaceae</taxon>
        <taxon>Heyndrickxia</taxon>
    </lineage>
</organism>
<dbReference type="AlphaFoldDB" id="A0A2N3LNB1"/>
<protein>
    <submittedName>
        <fullName evidence="2">Uncharacterized protein</fullName>
    </submittedName>
</protein>
<sequence length="221" mass="25982">MNGLTKGKYVELKKVNQLKDTVIAQKYKINPTQLIEWKKVTFTPDELKALNLPKRVQKVDVTKTIQAEEKPQKTEIKKNQTQEKTIAYLKSELQKEQERHTNSIKKLNEDAERGVARYERAIKDLKEKLELEQEAKKRMAAAHQTNIQKFIDEKELAYMKANDEKMKYLDTLEKLKKTDYELQNVNQRIKELESERDQLKLDFEKATALLNPLIKVIKIAL</sequence>
<dbReference type="EMBL" id="PIQO01000003">
    <property type="protein sequence ID" value="PKR86121.1"/>
    <property type="molecule type" value="Genomic_DNA"/>
</dbReference>
<proteinExistence type="predicted"/>
<dbReference type="Proteomes" id="UP000233440">
    <property type="component" value="Unassembled WGS sequence"/>
</dbReference>
<feature type="coiled-coil region" evidence="1">
    <location>
        <begin position="79"/>
        <end position="209"/>
    </location>
</feature>
<reference evidence="2 3" key="1">
    <citation type="submission" date="2017-11" db="EMBL/GenBank/DDBJ databases">
        <title>Bacillus camelliae sp. nov., isolated from pu'er tea.</title>
        <authorList>
            <person name="Niu L."/>
        </authorList>
    </citation>
    <scope>NUCLEOTIDE SEQUENCE [LARGE SCALE GENOMIC DNA]</scope>
    <source>
        <strain evidence="2 3">7578-1</strain>
    </source>
</reference>
<evidence type="ECO:0000313" key="3">
    <source>
        <dbReference type="Proteomes" id="UP000233440"/>
    </source>
</evidence>